<proteinExistence type="inferred from homology"/>
<protein>
    <submittedName>
        <fullName evidence="9">S8 family serine peptidase</fullName>
    </submittedName>
</protein>
<keyword evidence="6" id="KW-1133">Transmembrane helix</keyword>
<keyword evidence="6" id="KW-0812">Transmembrane</keyword>
<keyword evidence="3 5" id="KW-0378">Hydrolase</keyword>
<dbReference type="InterPro" id="IPR000209">
    <property type="entry name" value="Peptidase_S8/S53_dom"/>
</dbReference>
<evidence type="ECO:0000256" key="3">
    <source>
        <dbReference type="ARBA" id="ARBA00022801"/>
    </source>
</evidence>
<feature type="domain" description="Peptidase S8/S53" evidence="8">
    <location>
        <begin position="83"/>
        <end position="324"/>
    </location>
</feature>
<feature type="active site" description="Charge relay system" evidence="5">
    <location>
        <position position="92"/>
    </location>
</feature>
<evidence type="ECO:0000256" key="4">
    <source>
        <dbReference type="ARBA" id="ARBA00022825"/>
    </source>
</evidence>
<dbReference type="PRINTS" id="PR00723">
    <property type="entry name" value="SUBTILISIN"/>
</dbReference>
<evidence type="ECO:0000256" key="5">
    <source>
        <dbReference type="PROSITE-ProRule" id="PRU01240"/>
    </source>
</evidence>
<evidence type="ECO:0000256" key="1">
    <source>
        <dbReference type="ARBA" id="ARBA00011073"/>
    </source>
</evidence>
<dbReference type="InterPro" id="IPR036852">
    <property type="entry name" value="Peptidase_S8/S53_dom_sf"/>
</dbReference>
<evidence type="ECO:0000256" key="6">
    <source>
        <dbReference type="SAM" id="Phobius"/>
    </source>
</evidence>
<feature type="chain" id="PRO_5045105147" evidence="7">
    <location>
        <begin position="34"/>
        <end position="398"/>
    </location>
</feature>
<dbReference type="InterPro" id="IPR050131">
    <property type="entry name" value="Peptidase_S8_subtilisin-like"/>
</dbReference>
<evidence type="ECO:0000313" key="10">
    <source>
        <dbReference type="Proteomes" id="UP001602058"/>
    </source>
</evidence>
<keyword evidence="7" id="KW-0732">Signal</keyword>
<keyword evidence="4 5" id="KW-0720">Serine protease</keyword>
<keyword evidence="6" id="KW-0472">Membrane</keyword>
<feature type="active site" description="Charge relay system" evidence="5">
    <location>
        <position position="287"/>
    </location>
</feature>
<gene>
    <name evidence="9" type="ORF">ACFY1D_13760</name>
</gene>
<keyword evidence="10" id="KW-1185">Reference proteome</keyword>
<evidence type="ECO:0000256" key="7">
    <source>
        <dbReference type="SAM" id="SignalP"/>
    </source>
</evidence>
<dbReference type="Gene3D" id="3.40.50.200">
    <property type="entry name" value="Peptidase S8/S53 domain"/>
    <property type="match status" value="1"/>
</dbReference>
<evidence type="ECO:0000313" key="9">
    <source>
        <dbReference type="EMBL" id="MFF4522491.1"/>
    </source>
</evidence>
<dbReference type="PANTHER" id="PTHR43806:SF11">
    <property type="entry name" value="CEREVISIN-RELATED"/>
    <property type="match status" value="1"/>
</dbReference>
<dbReference type="PROSITE" id="PS51892">
    <property type="entry name" value="SUBTILASE"/>
    <property type="match status" value="1"/>
</dbReference>
<reference evidence="9 10" key="1">
    <citation type="submission" date="2024-10" db="EMBL/GenBank/DDBJ databases">
        <title>The Natural Products Discovery Center: Release of the First 8490 Sequenced Strains for Exploring Actinobacteria Biosynthetic Diversity.</title>
        <authorList>
            <person name="Kalkreuter E."/>
            <person name="Kautsar S.A."/>
            <person name="Yang D."/>
            <person name="Bader C.D."/>
            <person name="Teijaro C.N."/>
            <person name="Fluegel L."/>
            <person name="Davis C.M."/>
            <person name="Simpson J.R."/>
            <person name="Lauterbach L."/>
            <person name="Steele A.D."/>
            <person name="Gui C."/>
            <person name="Meng S."/>
            <person name="Li G."/>
            <person name="Viehrig K."/>
            <person name="Ye F."/>
            <person name="Su P."/>
            <person name="Kiefer A.F."/>
            <person name="Nichols A."/>
            <person name="Cepeda A.J."/>
            <person name="Yan W."/>
            <person name="Fan B."/>
            <person name="Jiang Y."/>
            <person name="Adhikari A."/>
            <person name="Zheng C.-J."/>
            <person name="Schuster L."/>
            <person name="Cowan T.M."/>
            <person name="Smanski M.J."/>
            <person name="Chevrette M.G."/>
            <person name="De Carvalho L.P.S."/>
            <person name="Shen B."/>
        </authorList>
    </citation>
    <scope>NUCLEOTIDE SEQUENCE [LARGE SCALE GENOMIC DNA]</scope>
    <source>
        <strain evidence="9 10">NPDC001390</strain>
    </source>
</reference>
<dbReference type="Proteomes" id="UP001602058">
    <property type="component" value="Unassembled WGS sequence"/>
</dbReference>
<dbReference type="EMBL" id="JBIAWJ010000005">
    <property type="protein sequence ID" value="MFF4522491.1"/>
    <property type="molecule type" value="Genomic_DNA"/>
</dbReference>
<dbReference type="PANTHER" id="PTHR43806">
    <property type="entry name" value="PEPTIDASE S8"/>
    <property type="match status" value="1"/>
</dbReference>
<accession>A0ABW6UGE2</accession>
<dbReference type="RefSeq" id="WP_387886321.1">
    <property type="nucleotide sequence ID" value="NZ_JBIAWJ010000005.1"/>
</dbReference>
<evidence type="ECO:0000256" key="2">
    <source>
        <dbReference type="ARBA" id="ARBA00022670"/>
    </source>
</evidence>
<name>A0ABW6UGE2_9ACTN</name>
<comment type="caution">
    <text evidence="9">The sequence shown here is derived from an EMBL/GenBank/DDBJ whole genome shotgun (WGS) entry which is preliminary data.</text>
</comment>
<sequence>MRCDRYRRASKFAAVAALPVLLMLSLTAPAAQAAEGDPVSLPPLRLQVGADEGCAPASSKSAQTQPWTRRALQLSRSWQLSHGAGVTVAVVDTGVGLSVRALADRVSAVGGAGQDCVGHGSFAAGLIAAGPSGKDGAVTGVAPAASILALRGTTQRGVPSAQLMADGIRTAVDRGADVIYVGHAVPNDPGKVLLSALARAAAKDILVVAPAVPDIAPDGADGRPDPRARAYWPARAPQVLSVVDYGPDGGRPQGAPVALAPDLAAPGDAVVGIGPKGSGHYIGSGSSLAAAHVAGAAALVRAYHPGLSANEVSRRLVQAAYPDTIPRLDTYAGLTAVLATKGAAEPREEAAHVPPPPSPQPRMRALMFAGGGLAVVLLVAAAMFVVPRGRARNWRPAQ</sequence>
<keyword evidence="2 5" id="KW-0645">Protease</keyword>
<dbReference type="InterPro" id="IPR015500">
    <property type="entry name" value="Peptidase_S8_subtilisin-rel"/>
</dbReference>
<feature type="active site" description="Charge relay system" evidence="5">
    <location>
        <position position="119"/>
    </location>
</feature>
<feature type="transmembrane region" description="Helical" evidence="6">
    <location>
        <begin position="365"/>
        <end position="386"/>
    </location>
</feature>
<evidence type="ECO:0000259" key="8">
    <source>
        <dbReference type="Pfam" id="PF00082"/>
    </source>
</evidence>
<comment type="similarity">
    <text evidence="1 5">Belongs to the peptidase S8 family.</text>
</comment>
<organism evidence="9 10">
    <name type="scientific">Streptomyces bluensis</name>
    <dbReference type="NCBI Taxonomy" id="33897"/>
    <lineage>
        <taxon>Bacteria</taxon>
        <taxon>Bacillati</taxon>
        <taxon>Actinomycetota</taxon>
        <taxon>Actinomycetes</taxon>
        <taxon>Kitasatosporales</taxon>
        <taxon>Streptomycetaceae</taxon>
        <taxon>Streptomyces</taxon>
    </lineage>
</organism>
<feature type="signal peptide" evidence="7">
    <location>
        <begin position="1"/>
        <end position="33"/>
    </location>
</feature>
<dbReference type="Pfam" id="PF00082">
    <property type="entry name" value="Peptidase_S8"/>
    <property type="match status" value="1"/>
</dbReference>
<dbReference type="SUPFAM" id="SSF52743">
    <property type="entry name" value="Subtilisin-like"/>
    <property type="match status" value="1"/>
</dbReference>